<evidence type="ECO:0000256" key="1">
    <source>
        <dbReference type="SAM" id="SignalP"/>
    </source>
</evidence>
<dbReference type="EMBL" id="FRAH01000029">
    <property type="protein sequence ID" value="SHK48714.1"/>
    <property type="molecule type" value="Genomic_DNA"/>
</dbReference>
<reference evidence="3 4" key="1">
    <citation type="submission" date="2016-11" db="EMBL/GenBank/DDBJ databases">
        <authorList>
            <person name="Jaros S."/>
            <person name="Januszkiewicz K."/>
            <person name="Wedrychowicz H."/>
        </authorList>
    </citation>
    <scope>NUCLEOTIDE SEQUENCE [LARGE SCALE GENOMIC DNA]</scope>
    <source>
        <strain evidence="3 4">DSM 14214</strain>
    </source>
</reference>
<dbReference type="RefSeq" id="WP_159432881.1">
    <property type="nucleotide sequence ID" value="NZ_FRAH01000029.1"/>
</dbReference>
<dbReference type="PANTHER" id="PTHR37841">
    <property type="entry name" value="GLR2918 PROTEIN"/>
    <property type="match status" value="1"/>
</dbReference>
<dbReference type="Pfam" id="PF14903">
    <property type="entry name" value="WG_beta_rep"/>
    <property type="match status" value="5"/>
</dbReference>
<feature type="chain" id="PRO_5012093441" evidence="1">
    <location>
        <begin position="23"/>
        <end position="533"/>
    </location>
</feature>
<dbReference type="SUPFAM" id="SSF55383">
    <property type="entry name" value="Copper amine oxidase, domain N"/>
    <property type="match status" value="1"/>
</dbReference>
<evidence type="ECO:0000313" key="3">
    <source>
        <dbReference type="EMBL" id="SHK48714.1"/>
    </source>
</evidence>
<organism evidence="3 4">
    <name type="scientific">Anaerotignum lactatifermentans DSM 14214</name>
    <dbReference type="NCBI Taxonomy" id="1121323"/>
    <lineage>
        <taxon>Bacteria</taxon>
        <taxon>Bacillati</taxon>
        <taxon>Bacillota</taxon>
        <taxon>Clostridia</taxon>
        <taxon>Lachnospirales</taxon>
        <taxon>Anaerotignaceae</taxon>
        <taxon>Anaerotignum</taxon>
    </lineage>
</organism>
<proteinExistence type="predicted"/>
<accession>A0A1M6SVF2</accession>
<keyword evidence="4" id="KW-1185">Reference proteome</keyword>
<dbReference type="Pfam" id="PF07833">
    <property type="entry name" value="Cu_amine_oxidN1"/>
    <property type="match status" value="1"/>
</dbReference>
<dbReference type="PANTHER" id="PTHR37841:SF1">
    <property type="entry name" value="DUF3298 DOMAIN-CONTAINING PROTEIN"/>
    <property type="match status" value="1"/>
</dbReference>
<name>A0A1M6SVF2_9FIRM</name>
<sequence length="533" mass="60140">MKKGICILLSSALLMGTVPVYGNDVEQVTHTYRAEVGTKNFYKDDVLQTLDTEIYLKDGYMMLPVRTFFTAVDENAQIIWDREKQVATVWMGQYPIRLDVPQNEIAAASVNINVSGKLEVKEGRLFVPLRNWQEILKRCNYEMDEDSIVWDSEKGEAIVKVSEYVINREQELVKTEITGKGETPVYLVEPTEAYDFIWNAGDGYFIAENYSDENDQKIFDSTGKVLATFAPGTAHHVGYLGENRFCVYEYEGKERPAYVVDAKGNKLFSADYDQIWSYAEGLALVREKTENGYRYGYIDTEGNLQIPMKYGSARSFSEGLAPVSMSESGIGQYGFIDTKGNVVIEPKYRSADPFREGLAHVQAISGEGFINHQGEEVVPPQYGFVSNFQNGTAFAVTKDQKQILVIDKTGKEVRKLLESTDALSYFYFPESDLMEVDYPQGYQGTGRYYDKNEEISRETYELRSGFSEGLSAVLDKETGKYGYADEQGNVVVSPLFDEAERFSNGYAVVKQMIPNENGTRNVKVGVIKNPLMK</sequence>
<protein>
    <submittedName>
        <fullName evidence="3">WG containing repeat-containing protein</fullName>
    </submittedName>
</protein>
<dbReference type="OrthoDB" id="210273at2"/>
<gene>
    <name evidence="3" type="ORF">SAMN02745138_01807</name>
</gene>
<dbReference type="AlphaFoldDB" id="A0A1M6SVF2"/>
<feature type="signal peptide" evidence="1">
    <location>
        <begin position="1"/>
        <end position="22"/>
    </location>
</feature>
<evidence type="ECO:0000313" key="4">
    <source>
        <dbReference type="Proteomes" id="UP000183975"/>
    </source>
</evidence>
<dbReference type="InterPro" id="IPR012854">
    <property type="entry name" value="Cu_amine_oxidase-like_N"/>
</dbReference>
<feature type="domain" description="Copper amine oxidase-like N-terminal" evidence="2">
    <location>
        <begin position="49"/>
        <end position="136"/>
    </location>
</feature>
<keyword evidence="1" id="KW-0732">Signal</keyword>
<dbReference type="InterPro" id="IPR036582">
    <property type="entry name" value="Mao_N_sf"/>
</dbReference>
<dbReference type="Proteomes" id="UP000183975">
    <property type="component" value="Unassembled WGS sequence"/>
</dbReference>
<evidence type="ECO:0000259" key="2">
    <source>
        <dbReference type="Pfam" id="PF07833"/>
    </source>
</evidence>
<dbReference type="InterPro" id="IPR032774">
    <property type="entry name" value="WG_beta_rep"/>
</dbReference>